<dbReference type="EnsemblPlants" id="MELO3C028662.2.1">
    <property type="protein sequence ID" value="MELO3C028662.2.1"/>
    <property type="gene ID" value="MELO3C028662.2"/>
</dbReference>
<accession>A0A9I9E4M0</accession>
<dbReference type="Gramene" id="MELO3C028662.2.1">
    <property type="protein sequence ID" value="MELO3C028662.2.1"/>
    <property type="gene ID" value="MELO3C028662.2"/>
</dbReference>
<dbReference type="AlphaFoldDB" id="A0A9I9E4M0"/>
<proteinExistence type="predicted"/>
<evidence type="ECO:0000313" key="1">
    <source>
        <dbReference type="EnsemblPlants" id="MELO3C028662.2.1"/>
    </source>
</evidence>
<protein>
    <submittedName>
        <fullName evidence="1">Uncharacterized protein</fullName>
    </submittedName>
</protein>
<organism evidence="1">
    <name type="scientific">Cucumis melo</name>
    <name type="common">Muskmelon</name>
    <dbReference type="NCBI Taxonomy" id="3656"/>
    <lineage>
        <taxon>Eukaryota</taxon>
        <taxon>Viridiplantae</taxon>
        <taxon>Streptophyta</taxon>
        <taxon>Embryophyta</taxon>
        <taxon>Tracheophyta</taxon>
        <taxon>Spermatophyta</taxon>
        <taxon>Magnoliopsida</taxon>
        <taxon>eudicotyledons</taxon>
        <taxon>Gunneridae</taxon>
        <taxon>Pentapetalae</taxon>
        <taxon>rosids</taxon>
        <taxon>fabids</taxon>
        <taxon>Cucurbitales</taxon>
        <taxon>Cucurbitaceae</taxon>
        <taxon>Benincaseae</taxon>
        <taxon>Cucumis</taxon>
    </lineage>
</organism>
<sequence length="62" mass="6990">MIGTNTKTKGGFSLVPNNPNSKPFESLGLKYKTSKQINPQGSQLKSLIRPIARNFRWLQKET</sequence>
<name>A0A9I9E4M0_CUCME</name>
<reference evidence="1" key="1">
    <citation type="submission" date="2023-03" db="UniProtKB">
        <authorList>
            <consortium name="EnsemblPlants"/>
        </authorList>
    </citation>
    <scope>IDENTIFICATION</scope>
</reference>